<dbReference type="InterPro" id="IPR003961">
    <property type="entry name" value="FN3_dom"/>
</dbReference>
<dbReference type="InterPro" id="IPR013783">
    <property type="entry name" value="Ig-like_fold"/>
</dbReference>
<evidence type="ECO:0000313" key="2">
    <source>
        <dbReference type="EMBL" id="SFV51807.1"/>
    </source>
</evidence>
<dbReference type="CDD" id="cd00063">
    <property type="entry name" value="FN3"/>
    <property type="match status" value="2"/>
</dbReference>
<proteinExistence type="predicted"/>
<dbReference type="PROSITE" id="PS50853">
    <property type="entry name" value="FN3"/>
    <property type="match status" value="2"/>
</dbReference>
<feature type="domain" description="Fibronectin type-III" evidence="1">
    <location>
        <begin position="315"/>
        <end position="408"/>
    </location>
</feature>
<dbReference type="Gene3D" id="2.60.40.10">
    <property type="entry name" value="Immunoglobulins"/>
    <property type="match status" value="4"/>
</dbReference>
<keyword evidence="2" id="KW-0449">Lipoprotein</keyword>
<dbReference type="InterPro" id="IPR036116">
    <property type="entry name" value="FN3_sf"/>
</dbReference>
<name>A0A1W1BE85_9ZZZZ</name>
<dbReference type="SUPFAM" id="SSF49265">
    <property type="entry name" value="Fibronectin type III"/>
    <property type="match status" value="2"/>
</dbReference>
<dbReference type="SMART" id="SM00060">
    <property type="entry name" value="FN3"/>
    <property type="match status" value="3"/>
</dbReference>
<gene>
    <name evidence="2" type="ORF">MNB_SM-7-626</name>
</gene>
<dbReference type="EMBL" id="FPHB01000019">
    <property type="protein sequence ID" value="SFV51807.1"/>
    <property type="molecule type" value="Genomic_DNA"/>
</dbReference>
<accession>A0A1W1BE85</accession>
<feature type="domain" description="Fibronectin type-III" evidence="1">
    <location>
        <begin position="124"/>
        <end position="221"/>
    </location>
</feature>
<protein>
    <submittedName>
        <fullName evidence="2">Putative fibronectin domain-containing lipoprotein</fullName>
    </submittedName>
</protein>
<reference evidence="2" key="1">
    <citation type="submission" date="2016-10" db="EMBL/GenBank/DDBJ databases">
        <authorList>
            <person name="de Groot N.N."/>
        </authorList>
    </citation>
    <scope>NUCLEOTIDE SEQUENCE</scope>
</reference>
<dbReference type="AlphaFoldDB" id="A0A1W1BE85"/>
<sequence length="452" mass="52338">MIAGSILLFSGCNGAVALPSVGELKVDKKLPKVTLTQNGVVTEMNEIAFEWKPIKDSNVDGIKIYRKIGDKNSTQLLATVSNRYATHYVDLDVKPDTKYHYIFRTYRDDVVSAKSKKLTVYSKPPLPSVAWIYARDGLPRMAKLLWRPHQNQAVKYYIIERKSLDDKKWQEVAKLRGRLQAEYIDTNLKDRYTYRYRVRVKTFEGIVSTPSEIVKVVTKPLPPVITGLQATTDLPKKIFLTWNRSKYKDFERYYLYRAKRKDGRYELIAKLYNNHFTDMVGEDGVSYFYKISQKDIDGLESKKDNYIVMGATLPKPIAPTLQDAKFNGKEIYLKWYKTDPRSVSYVVERHAKTGWFDEKIKNFKTSKKEFIDRDIVAGTTYTYLVYAIDKYGIYSKPSNEVQVEVKELKVVPIKKIQKSLPKEKRKKSLSLKKEESSVVVVPMEDDLSVESK</sequence>
<evidence type="ECO:0000259" key="1">
    <source>
        <dbReference type="PROSITE" id="PS50853"/>
    </source>
</evidence>
<organism evidence="2">
    <name type="scientific">hydrothermal vent metagenome</name>
    <dbReference type="NCBI Taxonomy" id="652676"/>
    <lineage>
        <taxon>unclassified sequences</taxon>
        <taxon>metagenomes</taxon>
        <taxon>ecological metagenomes</taxon>
    </lineage>
</organism>